<dbReference type="EMBL" id="LBXN01000008">
    <property type="protein sequence ID" value="KKR34019.1"/>
    <property type="molecule type" value="Genomic_DNA"/>
</dbReference>
<sequence length="197" mass="22524">MFYPFCLKHRSSFVAIETRQRWFPGLCFSYQLFNGNLCRNFLIIINTVVLLLNFLIVGKTAGAKGVYGYVFLSFLIDMSRKLLNLQQLASSGFLSGALLISLQGLIGGSMIGIIIVNGFSFGSYSSLVLLVNKFWKISSPVFFFLMDFILAIITSYFFGITKGILLMINATIFFLAFKYTLLYFQRRIILWYLESKY</sequence>
<name>A0A0G0Q0Y7_9BACT</name>
<dbReference type="InterPro" id="IPR003740">
    <property type="entry name" value="YitT"/>
</dbReference>
<gene>
    <name evidence="2" type="ORF">UT63_C0008G0018</name>
</gene>
<evidence type="ECO:0000313" key="2">
    <source>
        <dbReference type="EMBL" id="KKR34019.1"/>
    </source>
</evidence>
<comment type="caution">
    <text evidence="2">The sequence shown here is derived from an EMBL/GenBank/DDBJ whole genome shotgun (WGS) entry which is preliminary data.</text>
</comment>
<dbReference type="AlphaFoldDB" id="A0A0G0Q0Y7"/>
<evidence type="ECO:0000313" key="3">
    <source>
        <dbReference type="Proteomes" id="UP000034539"/>
    </source>
</evidence>
<dbReference type="Proteomes" id="UP000034539">
    <property type="component" value="Unassembled WGS sequence"/>
</dbReference>
<keyword evidence="1" id="KW-0812">Transmembrane</keyword>
<feature type="transmembrane region" description="Helical" evidence="1">
    <location>
        <begin position="41"/>
        <end position="61"/>
    </location>
</feature>
<evidence type="ECO:0000256" key="1">
    <source>
        <dbReference type="SAM" id="Phobius"/>
    </source>
</evidence>
<protein>
    <submittedName>
        <fullName evidence="2">Uncharacterized protein</fullName>
    </submittedName>
</protein>
<organism evidence="2 3">
    <name type="scientific">Candidatus Gottesmanbacteria bacterium GW2011_GWC2_39_8</name>
    <dbReference type="NCBI Taxonomy" id="1618450"/>
    <lineage>
        <taxon>Bacteria</taxon>
        <taxon>Candidatus Gottesmaniibacteriota</taxon>
    </lineage>
</organism>
<keyword evidence="1" id="KW-1133">Transmembrane helix</keyword>
<reference evidence="2 3" key="1">
    <citation type="journal article" date="2015" name="Nature">
        <title>rRNA introns, odd ribosomes, and small enigmatic genomes across a large radiation of phyla.</title>
        <authorList>
            <person name="Brown C.T."/>
            <person name="Hug L.A."/>
            <person name="Thomas B.C."/>
            <person name="Sharon I."/>
            <person name="Castelle C.J."/>
            <person name="Singh A."/>
            <person name="Wilkins M.J."/>
            <person name="Williams K.H."/>
            <person name="Banfield J.F."/>
        </authorList>
    </citation>
    <scope>NUCLEOTIDE SEQUENCE [LARGE SCALE GENOMIC DNA]</scope>
</reference>
<proteinExistence type="predicted"/>
<feature type="transmembrane region" description="Helical" evidence="1">
    <location>
        <begin position="164"/>
        <end position="184"/>
    </location>
</feature>
<feature type="transmembrane region" description="Helical" evidence="1">
    <location>
        <begin position="141"/>
        <end position="158"/>
    </location>
</feature>
<dbReference type="Pfam" id="PF02588">
    <property type="entry name" value="YitT_membrane"/>
    <property type="match status" value="1"/>
</dbReference>
<keyword evidence="1" id="KW-0472">Membrane</keyword>
<accession>A0A0G0Q0Y7</accession>
<feature type="transmembrane region" description="Helical" evidence="1">
    <location>
        <begin position="106"/>
        <end position="129"/>
    </location>
</feature>